<feature type="domain" description="DNA helicase Pif1-like DEAD-box helicase" evidence="2">
    <location>
        <begin position="2"/>
        <end position="73"/>
    </location>
</feature>
<evidence type="ECO:0000313" key="4">
    <source>
        <dbReference type="Proteomes" id="UP000198211"/>
    </source>
</evidence>
<dbReference type="EMBL" id="NBNE01017380">
    <property type="protein sequence ID" value="OWY92758.1"/>
    <property type="molecule type" value="Genomic_DNA"/>
</dbReference>
<gene>
    <name evidence="3" type="ORF">PHMEG_00038104</name>
</gene>
<dbReference type="GO" id="GO:0000723">
    <property type="term" value="P:telomere maintenance"/>
    <property type="evidence" value="ECO:0007669"/>
    <property type="project" value="InterPro"/>
</dbReference>
<comment type="cofactor">
    <cofactor evidence="1">
        <name>Mg(2+)</name>
        <dbReference type="ChEBI" id="CHEBI:18420"/>
    </cofactor>
</comment>
<proteinExistence type="inferred from homology"/>
<dbReference type="STRING" id="4795.A0A225UID6"/>
<evidence type="ECO:0000313" key="3">
    <source>
        <dbReference type="EMBL" id="OWY92758.1"/>
    </source>
</evidence>
<dbReference type="PANTHER" id="PTHR10492">
    <property type="match status" value="1"/>
</dbReference>
<keyword evidence="1" id="KW-0233">DNA recombination</keyword>
<evidence type="ECO:0000259" key="2">
    <source>
        <dbReference type="Pfam" id="PF05970"/>
    </source>
</evidence>
<dbReference type="Proteomes" id="UP000198211">
    <property type="component" value="Unassembled WGS sequence"/>
</dbReference>
<name>A0A225UID6_9STRA</name>
<reference evidence="4" key="1">
    <citation type="submission" date="2017-03" db="EMBL/GenBank/DDBJ databases">
        <title>Phytopthora megakarya and P. palmivora, two closely related causual agents of cacao black pod achieved similar genome size and gene model numbers by different mechanisms.</title>
        <authorList>
            <person name="Ali S."/>
            <person name="Shao J."/>
            <person name="Larry D.J."/>
            <person name="Kronmiller B."/>
            <person name="Shen D."/>
            <person name="Strem M.D."/>
            <person name="Melnick R.L."/>
            <person name="Guiltinan M.J."/>
            <person name="Tyler B.M."/>
            <person name="Meinhardt L.W."/>
            <person name="Bailey B.A."/>
        </authorList>
    </citation>
    <scope>NUCLEOTIDE SEQUENCE [LARGE SCALE GENOMIC DNA]</scope>
    <source>
        <strain evidence="4">zdho120</strain>
    </source>
</reference>
<dbReference type="InterPro" id="IPR010285">
    <property type="entry name" value="DNA_helicase_pif1-like_DEAD"/>
</dbReference>
<keyword evidence="1" id="KW-0227">DNA damage</keyword>
<dbReference type="EC" id="5.6.2.3" evidence="1"/>
<dbReference type="GO" id="GO:0043139">
    <property type="term" value="F:5'-3' DNA helicase activity"/>
    <property type="evidence" value="ECO:0007669"/>
    <property type="project" value="UniProtKB-EC"/>
</dbReference>
<dbReference type="GO" id="GO:0006310">
    <property type="term" value="P:DNA recombination"/>
    <property type="evidence" value="ECO:0007669"/>
    <property type="project" value="UniProtKB-KW"/>
</dbReference>
<comment type="similarity">
    <text evidence="1">Belongs to the helicase family.</text>
</comment>
<protein>
    <recommendedName>
        <fullName evidence="1">ATP-dependent DNA helicase</fullName>
        <ecNumber evidence="1">5.6.2.3</ecNumber>
    </recommendedName>
</protein>
<dbReference type="Pfam" id="PF05970">
    <property type="entry name" value="PIF1"/>
    <property type="match status" value="1"/>
</dbReference>
<dbReference type="GO" id="GO:0005524">
    <property type="term" value="F:ATP binding"/>
    <property type="evidence" value="ECO:0007669"/>
    <property type="project" value="UniProtKB-KW"/>
</dbReference>
<keyword evidence="1 3" id="KW-0347">Helicase</keyword>
<accession>A0A225UID6</accession>
<dbReference type="GO" id="GO:0006281">
    <property type="term" value="P:DNA repair"/>
    <property type="evidence" value="ECO:0007669"/>
    <property type="project" value="UniProtKB-KW"/>
</dbReference>
<keyword evidence="1" id="KW-0547">Nucleotide-binding</keyword>
<dbReference type="SUPFAM" id="SSF52540">
    <property type="entry name" value="P-loop containing nucleoside triphosphate hydrolases"/>
    <property type="match status" value="1"/>
</dbReference>
<keyword evidence="4" id="KW-1185">Reference proteome</keyword>
<keyword evidence="1" id="KW-0067">ATP-binding</keyword>
<dbReference type="PANTHER" id="PTHR10492:SF57">
    <property type="entry name" value="ATP-DEPENDENT DNA HELICASE"/>
    <property type="match status" value="1"/>
</dbReference>
<keyword evidence="1" id="KW-0234">DNA repair</keyword>
<keyword evidence="1" id="KW-0378">Hydrolase</keyword>
<sequence length="271" mass="31107">MLLGGDFRQTLPVIPRAGPAEVISSTIKRSELWIYFEWLRLSINMRVQTSRNTQTAAEIGAFADYLLQVGDGRHFISPTLGPDFIKVLEDMLFDISSLPQSNIEEQARHRLLHLVETVYTDLNSRSHPDDYFADIIILTPKNTEVLAINNLILEKIPREMHESTSVDSVDEMHEFTSVDSVDGDDELQRQEHGDLYPPEFLNAISLSGMPPHKFNVDTKPEHDQIAWRLQLWVVLLWKSESSYLALLWLVKTQAFPSNSEENSFQYTSHLR</sequence>
<dbReference type="GO" id="GO:0016887">
    <property type="term" value="F:ATP hydrolysis activity"/>
    <property type="evidence" value="ECO:0007669"/>
    <property type="project" value="RHEA"/>
</dbReference>
<dbReference type="OrthoDB" id="126875at2759"/>
<comment type="catalytic activity">
    <reaction evidence="1">
        <text>ATP + H2O = ADP + phosphate + H(+)</text>
        <dbReference type="Rhea" id="RHEA:13065"/>
        <dbReference type="ChEBI" id="CHEBI:15377"/>
        <dbReference type="ChEBI" id="CHEBI:15378"/>
        <dbReference type="ChEBI" id="CHEBI:30616"/>
        <dbReference type="ChEBI" id="CHEBI:43474"/>
        <dbReference type="ChEBI" id="CHEBI:456216"/>
        <dbReference type="EC" id="5.6.2.3"/>
    </reaction>
</comment>
<dbReference type="InterPro" id="IPR027417">
    <property type="entry name" value="P-loop_NTPase"/>
</dbReference>
<dbReference type="AlphaFoldDB" id="A0A225UID6"/>
<evidence type="ECO:0000256" key="1">
    <source>
        <dbReference type="RuleBase" id="RU363044"/>
    </source>
</evidence>
<feature type="non-terminal residue" evidence="3">
    <location>
        <position position="271"/>
    </location>
</feature>
<organism evidence="3 4">
    <name type="scientific">Phytophthora megakarya</name>
    <dbReference type="NCBI Taxonomy" id="4795"/>
    <lineage>
        <taxon>Eukaryota</taxon>
        <taxon>Sar</taxon>
        <taxon>Stramenopiles</taxon>
        <taxon>Oomycota</taxon>
        <taxon>Peronosporomycetes</taxon>
        <taxon>Peronosporales</taxon>
        <taxon>Peronosporaceae</taxon>
        <taxon>Phytophthora</taxon>
    </lineage>
</organism>
<comment type="caution">
    <text evidence="3">The sequence shown here is derived from an EMBL/GenBank/DDBJ whole genome shotgun (WGS) entry which is preliminary data.</text>
</comment>